<dbReference type="InterPro" id="IPR001849">
    <property type="entry name" value="PH_domain"/>
</dbReference>
<evidence type="ECO:0000256" key="1">
    <source>
        <dbReference type="ARBA" id="ARBA00022553"/>
    </source>
</evidence>
<sequence length="909" mass="102243">MANAACCSSLEARECMAQLQLKTATKHVIAAGRVGRSSYCDHSGWGLKQGSIIKSWKRRYFVLKGRELMYFEERSPSGKGIDEKGRLRISGVEFTSEFSNTLLVRGELKNQAVKIQVDSNDECKLWYDKMMNALEAALSDVMSHNNLKGDARSRVVAMKGWLLKEGQNFKTWKRRYMTLTGRLIQYRMQPSEKPLGETRVNAVNINLSRPFALDIYSDNNRILRIAADSFRDIEAWDQAFAKATGKRPCFKDPYAGQDAPFLGETFEESVQCEGWLYKRGQRSREWQRRYFKLMGFKLLYQDGPGESVPKGAGTVVGLELGEEGSNSIFVELSSSRVLCVSADSQALIEQWIEAICTLLMKDSKSLERNQAVAMFNANKGSNSSNLLTRAFSRALSNALLPPLITTNVSQSSGFTSIDDQSRVSGGNLNGSKDSMVTIESSLSSLDNTRLSSIPRESISGLRRKSGWLHKEGACVRSLKRRYFMADGPKLYYFEQIGELPRGHGIVTSAFLSDAYPNCLELILTTKRTLRVVAESLDEIRSWLEHFEASVSGKETTFDDHRSANNRFSLGTDEFASNETEMDSGWLLKKGQNFRTWKRRYFKLDGKQFSYSSAPDAPPLGRGVVEQVTIGNARPFCLDVCFQNGRIMQLVASNEKDLMAWNRRLQAAVLSESIESDFKQETQFDFDDADEDAQLNTMRTVVTAASAFKRGFSKTTSTDSTVSNSDSMTLRDWQLDCMIESTENVNALLNERAEAAGIAVAAAVERAEVQKSTRLETEEPVVCSGWLRKEGGTVKNWKRRYFTLHGPILCYFKSDNGALLRSFTVCHVVTLRSKRLCLEITTEEGRKLLVASETQVDLDRWLDHLHRAIAAEKRIKVSMEKQAEEASFCTSPRALPNEKKECGCRTYKVL</sequence>
<dbReference type="GO" id="GO:0042147">
    <property type="term" value="P:retrograde transport, endosome to Golgi"/>
    <property type="evidence" value="ECO:0007669"/>
    <property type="project" value="TreeGrafter"/>
</dbReference>
<keyword evidence="1" id="KW-0597">Phosphoprotein</keyword>
<feature type="domain" description="PH" evidence="2">
    <location>
        <begin position="461"/>
        <end position="551"/>
    </location>
</feature>
<evidence type="ECO:0000259" key="2">
    <source>
        <dbReference type="PROSITE" id="PS50003"/>
    </source>
</evidence>
<dbReference type="PROSITE" id="PS50003">
    <property type="entry name" value="PH_DOMAIN"/>
    <property type="match status" value="6"/>
</dbReference>
<dbReference type="PANTHER" id="PTHR22902">
    <property type="entry name" value="SESQUIPEDALIAN"/>
    <property type="match status" value="1"/>
</dbReference>
<dbReference type="InterPro" id="IPR011993">
    <property type="entry name" value="PH-like_dom_sf"/>
</dbReference>
<reference evidence="3 4" key="1">
    <citation type="journal article" date="2021" name="Genome Biol.">
        <title>AFLAP: assembly-free linkage analysis pipeline using k-mers from genome sequencing data.</title>
        <authorList>
            <person name="Fletcher K."/>
            <person name="Zhang L."/>
            <person name="Gil J."/>
            <person name="Han R."/>
            <person name="Cavanaugh K."/>
            <person name="Michelmore R."/>
        </authorList>
    </citation>
    <scope>NUCLEOTIDE SEQUENCE [LARGE SCALE GENOMIC DNA]</scope>
    <source>
        <strain evidence="3 4">SF5</strain>
    </source>
</reference>
<dbReference type="Proteomes" id="UP000294530">
    <property type="component" value="Unassembled WGS sequence"/>
</dbReference>
<gene>
    <name evidence="3" type="ORF">CCR75_006947</name>
</gene>
<dbReference type="GO" id="GO:0001881">
    <property type="term" value="P:receptor recycling"/>
    <property type="evidence" value="ECO:0007669"/>
    <property type="project" value="TreeGrafter"/>
</dbReference>
<keyword evidence="4" id="KW-1185">Reference proteome</keyword>
<dbReference type="EMBL" id="SHOA02000001">
    <property type="protein sequence ID" value="TDH70956.1"/>
    <property type="molecule type" value="Genomic_DNA"/>
</dbReference>
<dbReference type="PANTHER" id="PTHR22902:SF27">
    <property type="entry name" value="PLECKSTRIN HOMOLOGY DOMAIN-CONTAINING FAMILY A MEMBER 3"/>
    <property type="match status" value="1"/>
</dbReference>
<protein>
    <recommendedName>
        <fullName evidence="2">PH domain-containing protein</fullName>
    </recommendedName>
</protein>
<dbReference type="KEGG" id="blac:94350683"/>
<comment type="caution">
    <text evidence="3">The sequence shown here is derived from an EMBL/GenBank/DDBJ whole genome shotgun (WGS) entry which is preliminary data.</text>
</comment>
<feature type="domain" description="PH" evidence="2">
    <location>
        <begin position="39"/>
        <end position="135"/>
    </location>
</feature>
<dbReference type="RefSeq" id="XP_067820455.1">
    <property type="nucleotide sequence ID" value="XM_067965012.1"/>
</dbReference>
<accession>A0A976FQF3</accession>
<dbReference type="Pfam" id="PF00169">
    <property type="entry name" value="PH"/>
    <property type="match status" value="6"/>
</dbReference>
<name>A0A976FQF3_BRELC</name>
<dbReference type="FunFam" id="2.30.29.30:FF:000460">
    <property type="entry name" value="Pleckstrin y domain-containing family H member 2"/>
    <property type="match status" value="1"/>
</dbReference>
<evidence type="ECO:0000313" key="4">
    <source>
        <dbReference type="Proteomes" id="UP000294530"/>
    </source>
</evidence>
<dbReference type="GO" id="GO:0005802">
    <property type="term" value="C:trans-Golgi network"/>
    <property type="evidence" value="ECO:0007669"/>
    <property type="project" value="TreeGrafter"/>
</dbReference>
<feature type="domain" description="PH" evidence="2">
    <location>
        <begin position="579"/>
        <end position="669"/>
    </location>
</feature>
<feature type="domain" description="PH" evidence="2">
    <location>
        <begin position="155"/>
        <end position="245"/>
    </location>
</feature>
<dbReference type="Gene3D" id="2.30.29.30">
    <property type="entry name" value="Pleckstrin-homology domain (PH domain)/Phosphotyrosine-binding domain (PTB)"/>
    <property type="match status" value="6"/>
</dbReference>
<dbReference type="InterPro" id="IPR045188">
    <property type="entry name" value="Boi1/Boi2-like"/>
</dbReference>
<proteinExistence type="predicted"/>
<feature type="domain" description="PH" evidence="2">
    <location>
        <begin position="779"/>
        <end position="869"/>
    </location>
</feature>
<dbReference type="GO" id="GO:0005829">
    <property type="term" value="C:cytosol"/>
    <property type="evidence" value="ECO:0007669"/>
    <property type="project" value="GOC"/>
</dbReference>
<dbReference type="CDD" id="cd00821">
    <property type="entry name" value="PH"/>
    <property type="match status" value="1"/>
</dbReference>
<dbReference type="SMART" id="SM00233">
    <property type="entry name" value="PH"/>
    <property type="match status" value="6"/>
</dbReference>
<evidence type="ECO:0000313" key="3">
    <source>
        <dbReference type="EMBL" id="TDH70956.1"/>
    </source>
</evidence>
<dbReference type="GeneID" id="94350683"/>
<dbReference type="GO" id="GO:0055037">
    <property type="term" value="C:recycling endosome"/>
    <property type="evidence" value="ECO:0007669"/>
    <property type="project" value="TreeGrafter"/>
</dbReference>
<feature type="domain" description="PH" evidence="2">
    <location>
        <begin position="269"/>
        <end position="360"/>
    </location>
</feature>
<dbReference type="SUPFAM" id="SSF50729">
    <property type="entry name" value="PH domain-like"/>
    <property type="match status" value="6"/>
</dbReference>
<dbReference type="AlphaFoldDB" id="A0A976FQF3"/>
<organism evidence="3 4">
    <name type="scientific">Bremia lactucae</name>
    <name type="common">Lettuce downy mildew</name>
    <dbReference type="NCBI Taxonomy" id="4779"/>
    <lineage>
        <taxon>Eukaryota</taxon>
        <taxon>Sar</taxon>
        <taxon>Stramenopiles</taxon>
        <taxon>Oomycota</taxon>
        <taxon>Peronosporomycetes</taxon>
        <taxon>Peronosporales</taxon>
        <taxon>Peronosporaceae</taxon>
        <taxon>Bremia</taxon>
    </lineage>
</organism>
<dbReference type="GO" id="GO:0007032">
    <property type="term" value="P:endosome organization"/>
    <property type="evidence" value="ECO:0007669"/>
    <property type="project" value="TreeGrafter"/>
</dbReference>
<dbReference type="GO" id="GO:0005769">
    <property type="term" value="C:early endosome"/>
    <property type="evidence" value="ECO:0007669"/>
    <property type="project" value="TreeGrafter"/>
</dbReference>
<dbReference type="OrthoDB" id="185175at2759"/>